<gene>
    <name evidence="5" type="ORF">SMD31_02165</name>
</gene>
<dbReference type="NCBIfam" id="NF006489">
    <property type="entry name" value="PRK08913.1"/>
    <property type="match status" value="1"/>
</dbReference>
<comment type="subcellular location">
    <subcellularLocation>
        <location evidence="1">Bacterial flagellum</location>
    </subcellularLocation>
</comment>
<keyword evidence="6" id="KW-1185">Reference proteome</keyword>
<dbReference type="PANTHER" id="PTHR42792:SF1">
    <property type="entry name" value="FLAGELLAR HOOK-ASSOCIATED PROTEIN 3"/>
    <property type="match status" value="1"/>
</dbReference>
<proteinExistence type="inferred from homology"/>
<evidence type="ECO:0000313" key="6">
    <source>
        <dbReference type="Proteomes" id="UP001271769"/>
    </source>
</evidence>
<feature type="domain" description="Flagellin C-terminal" evidence="4">
    <location>
        <begin position="218"/>
        <end position="300"/>
    </location>
</feature>
<dbReference type="EMBL" id="JAXCLX010000001">
    <property type="protein sequence ID" value="MDY0870701.1"/>
    <property type="molecule type" value="Genomic_DNA"/>
</dbReference>
<protein>
    <submittedName>
        <fullName evidence="5">Flagellin</fullName>
    </submittedName>
</protein>
<reference evidence="5 6" key="1">
    <citation type="journal article" date="2013" name="Antonie Van Leeuwenhoek">
        <title>Dongia rigui sp. nov., isolated from freshwater of a large wetland in Korea.</title>
        <authorList>
            <person name="Baik K.S."/>
            <person name="Hwang Y.M."/>
            <person name="Choi J.S."/>
            <person name="Kwon J."/>
            <person name="Seong C.N."/>
        </authorList>
    </citation>
    <scope>NUCLEOTIDE SEQUENCE [LARGE SCALE GENOMIC DNA]</scope>
    <source>
        <strain evidence="5 6">04SU4-P</strain>
    </source>
</reference>
<dbReference type="Proteomes" id="UP001271769">
    <property type="component" value="Unassembled WGS sequence"/>
</dbReference>
<dbReference type="Pfam" id="PF00700">
    <property type="entry name" value="Flagellin_C"/>
    <property type="match status" value="1"/>
</dbReference>
<name>A0ABU5DTP8_9PROT</name>
<evidence type="ECO:0000313" key="5">
    <source>
        <dbReference type="EMBL" id="MDY0870701.1"/>
    </source>
</evidence>
<comment type="caution">
    <text evidence="5">The sequence shown here is derived from an EMBL/GenBank/DDBJ whole genome shotgun (WGS) entry which is preliminary data.</text>
</comment>
<evidence type="ECO:0000256" key="1">
    <source>
        <dbReference type="ARBA" id="ARBA00004365"/>
    </source>
</evidence>
<accession>A0ABU5DTP8</accession>
<evidence type="ECO:0000259" key="4">
    <source>
        <dbReference type="Pfam" id="PF00700"/>
    </source>
</evidence>
<keyword evidence="5" id="KW-0966">Cell projection</keyword>
<dbReference type="PANTHER" id="PTHR42792">
    <property type="entry name" value="FLAGELLIN"/>
    <property type="match status" value="1"/>
</dbReference>
<dbReference type="Gene3D" id="1.20.1330.10">
    <property type="entry name" value="f41 fragment of flagellin, N-terminal domain"/>
    <property type="match status" value="1"/>
</dbReference>
<dbReference type="InterPro" id="IPR001492">
    <property type="entry name" value="Flagellin"/>
</dbReference>
<keyword evidence="5" id="KW-0282">Flagellum</keyword>
<keyword evidence="5" id="KW-0969">Cilium</keyword>
<keyword evidence="3" id="KW-0975">Bacterial flagellum</keyword>
<sequence length="301" mass="32300">MDRISTFNQQRQFIAQALEVQKRYATEQTQQSTSVKSLSYDGYGAQSRTIISLESDLKAADQYVSNGTIVAARVQGAYSATTSITDLTTQARSWLSSLISGATDDISGVNVQAQAYLEEVASLLNTKVDGYYVFGGGTTTNPPVDLTGYAATDAATVDTTYYKGSDAGASFEAAPGLDITYSASAADSGFEKLLRALSLAAQASEKPADLDIVQDAYDLLDQAIDEISVEQSRLSGIAQSVDEAMDRNVDFQLYVESLVGDLKNVDVTEITAKLSATELQLESSYSVLKALQSINLLDYLR</sequence>
<evidence type="ECO:0000256" key="2">
    <source>
        <dbReference type="ARBA" id="ARBA00005709"/>
    </source>
</evidence>
<evidence type="ECO:0000256" key="3">
    <source>
        <dbReference type="ARBA" id="ARBA00023143"/>
    </source>
</evidence>
<dbReference type="SUPFAM" id="SSF64518">
    <property type="entry name" value="Phase 1 flagellin"/>
    <property type="match status" value="1"/>
</dbReference>
<organism evidence="5 6">
    <name type="scientific">Dongia rigui</name>
    <dbReference type="NCBI Taxonomy" id="940149"/>
    <lineage>
        <taxon>Bacteria</taxon>
        <taxon>Pseudomonadati</taxon>
        <taxon>Pseudomonadota</taxon>
        <taxon>Alphaproteobacteria</taxon>
        <taxon>Rhodospirillales</taxon>
        <taxon>Dongiaceae</taxon>
        <taxon>Dongia</taxon>
    </lineage>
</organism>
<dbReference type="RefSeq" id="WP_320499014.1">
    <property type="nucleotide sequence ID" value="NZ_JAXCLX010000001.1"/>
</dbReference>
<dbReference type="InterPro" id="IPR046358">
    <property type="entry name" value="Flagellin_C"/>
</dbReference>
<comment type="similarity">
    <text evidence="2">Belongs to the bacterial flagellin family.</text>
</comment>